<protein>
    <submittedName>
        <fullName evidence="5">Glutathione import ATP-binding protein GsiA</fullName>
        <ecNumber evidence="5">3.6.3.-</ecNumber>
    </submittedName>
</protein>
<dbReference type="Proteomes" id="UP000377798">
    <property type="component" value="Unassembled WGS sequence"/>
</dbReference>
<evidence type="ECO:0000256" key="2">
    <source>
        <dbReference type="ARBA" id="ARBA00022741"/>
    </source>
</evidence>
<dbReference type="GO" id="GO:0016887">
    <property type="term" value="F:ATP hydrolysis activity"/>
    <property type="evidence" value="ECO:0007669"/>
    <property type="project" value="InterPro"/>
</dbReference>
<feature type="domain" description="ABC transporter" evidence="4">
    <location>
        <begin position="3"/>
        <end position="243"/>
    </location>
</feature>
<dbReference type="InterPro" id="IPR027417">
    <property type="entry name" value="P-loop_NTPase"/>
</dbReference>
<gene>
    <name evidence="5" type="primary">gsiA_4</name>
    <name evidence="5" type="ORF">NCTC13150_00191</name>
</gene>
<evidence type="ECO:0000256" key="1">
    <source>
        <dbReference type="ARBA" id="ARBA00022448"/>
    </source>
</evidence>
<evidence type="ECO:0000313" key="5">
    <source>
        <dbReference type="EMBL" id="VFB15691.1"/>
    </source>
</evidence>
<reference evidence="5 6" key="1">
    <citation type="submission" date="2019-02" db="EMBL/GenBank/DDBJ databases">
        <authorList>
            <consortium name="Pathogen Informatics"/>
        </authorList>
    </citation>
    <scope>NUCLEOTIDE SEQUENCE [LARGE SCALE GENOMIC DNA]</scope>
    <source>
        <strain evidence="5 6">3012STDY7089603</strain>
    </source>
</reference>
<keyword evidence="6" id="KW-1185">Reference proteome</keyword>
<sequence length="258" mass="29342">MDLKIENLTKSYNGKTVLKSVNLEVKSSTCLGIMGESGSGKSTLGRLVVGLEKPDGGQIYFDGKTVKDRTRLERRQLRKKVQVVFQNAYGAVNPNFTMRMVMEEPFKFMDQKLDKKDRDDKIKKTLDQVGLGHLNLDENARRLSGGQVQRLCIARALIQEPEILLLDEALSGLDYLVQKQLLQLLVHIKERHNLSYLFIVHDFLLAYGLCDQVIIMDQGEIVDRLDIQEGHEIKKPTHPMSVKLLGDFFKQGRDSNSK</sequence>
<evidence type="ECO:0000259" key="4">
    <source>
        <dbReference type="PROSITE" id="PS50893"/>
    </source>
</evidence>
<comment type="caution">
    <text evidence="5">The sequence shown here is derived from an EMBL/GenBank/DDBJ whole genome shotgun (WGS) entry which is preliminary data.</text>
</comment>
<evidence type="ECO:0000256" key="3">
    <source>
        <dbReference type="ARBA" id="ARBA00022840"/>
    </source>
</evidence>
<dbReference type="GO" id="GO:0005524">
    <property type="term" value="F:ATP binding"/>
    <property type="evidence" value="ECO:0007669"/>
    <property type="project" value="UniProtKB-KW"/>
</dbReference>
<keyword evidence="2" id="KW-0547">Nucleotide-binding</keyword>
<organism evidence="5 6">
    <name type="scientific">Urinicoccus massiliensis</name>
    <dbReference type="NCBI Taxonomy" id="1723382"/>
    <lineage>
        <taxon>Bacteria</taxon>
        <taxon>Bacillati</taxon>
        <taxon>Bacillota</taxon>
        <taxon>Tissierellia</taxon>
        <taxon>Tissierellales</taxon>
        <taxon>Peptoniphilaceae</taxon>
        <taxon>Urinicoccus</taxon>
    </lineage>
</organism>
<dbReference type="AlphaFoldDB" id="A0A8H2M3W2"/>
<dbReference type="EMBL" id="CAACYI010000001">
    <property type="protein sequence ID" value="VFB15691.1"/>
    <property type="molecule type" value="Genomic_DNA"/>
</dbReference>
<proteinExistence type="predicted"/>
<dbReference type="Pfam" id="PF00005">
    <property type="entry name" value="ABC_tran"/>
    <property type="match status" value="1"/>
</dbReference>
<name>A0A8H2M3W2_9FIRM</name>
<keyword evidence="3 5" id="KW-0067">ATP-binding</keyword>
<accession>A0A8H2M3W2</accession>
<dbReference type="InterPro" id="IPR003439">
    <property type="entry name" value="ABC_transporter-like_ATP-bd"/>
</dbReference>
<dbReference type="InterPro" id="IPR003593">
    <property type="entry name" value="AAA+_ATPase"/>
</dbReference>
<dbReference type="RefSeq" id="WP_165478574.1">
    <property type="nucleotide sequence ID" value="NZ_CAACYI010000001.1"/>
</dbReference>
<dbReference type="GO" id="GO:0055085">
    <property type="term" value="P:transmembrane transport"/>
    <property type="evidence" value="ECO:0007669"/>
    <property type="project" value="UniProtKB-ARBA"/>
</dbReference>
<dbReference type="SMART" id="SM00382">
    <property type="entry name" value="AAA"/>
    <property type="match status" value="1"/>
</dbReference>
<evidence type="ECO:0000313" key="6">
    <source>
        <dbReference type="Proteomes" id="UP000377798"/>
    </source>
</evidence>
<dbReference type="PANTHER" id="PTHR43776">
    <property type="entry name" value="TRANSPORT ATP-BINDING PROTEIN"/>
    <property type="match status" value="1"/>
</dbReference>
<keyword evidence="5" id="KW-0378">Hydrolase</keyword>
<dbReference type="PROSITE" id="PS50893">
    <property type="entry name" value="ABC_TRANSPORTER_2"/>
    <property type="match status" value="1"/>
</dbReference>
<dbReference type="EC" id="3.6.3.-" evidence="5"/>
<dbReference type="CDD" id="cd03257">
    <property type="entry name" value="ABC_NikE_OppD_transporters"/>
    <property type="match status" value="1"/>
</dbReference>
<dbReference type="InterPro" id="IPR050319">
    <property type="entry name" value="ABC_transp_ATP-bind"/>
</dbReference>
<dbReference type="SUPFAM" id="SSF52540">
    <property type="entry name" value="P-loop containing nucleoside triphosphate hydrolases"/>
    <property type="match status" value="1"/>
</dbReference>
<dbReference type="PANTHER" id="PTHR43776:SF8">
    <property type="entry name" value="ABC TRANSPORTER, ATP-BINDING PROTEIN"/>
    <property type="match status" value="1"/>
</dbReference>
<dbReference type="Gene3D" id="3.40.50.300">
    <property type="entry name" value="P-loop containing nucleotide triphosphate hydrolases"/>
    <property type="match status" value="1"/>
</dbReference>
<keyword evidence="1" id="KW-0813">Transport</keyword>